<evidence type="ECO:0000256" key="9">
    <source>
        <dbReference type="ARBA" id="ARBA00037998"/>
    </source>
</evidence>
<evidence type="ECO:0000256" key="3">
    <source>
        <dbReference type="ARBA" id="ARBA00022475"/>
    </source>
</evidence>
<dbReference type="PANTHER" id="PTHR11795:SF371">
    <property type="entry name" value="HIGH-AFFINITY BRANCHED-CHAIN AMINO ACID TRANSPORT SYSTEM PERMEASE PROTEIN LIVH"/>
    <property type="match status" value="1"/>
</dbReference>
<proteinExistence type="inferred from homology"/>
<keyword evidence="4" id="KW-0997">Cell inner membrane</keyword>
<dbReference type="GO" id="GO:1903806">
    <property type="term" value="P:L-isoleucine import across plasma membrane"/>
    <property type="evidence" value="ECO:0007669"/>
    <property type="project" value="TreeGrafter"/>
</dbReference>
<dbReference type="CDD" id="cd06582">
    <property type="entry name" value="TM_PBP1_LivH_like"/>
    <property type="match status" value="1"/>
</dbReference>
<dbReference type="InterPro" id="IPR052157">
    <property type="entry name" value="BCAA_transport_permease"/>
</dbReference>
<dbReference type="RefSeq" id="WP_332867318.1">
    <property type="nucleotide sequence ID" value="NZ_JBAFSM010000062.1"/>
</dbReference>
<feature type="transmembrane region" description="Helical" evidence="10">
    <location>
        <begin position="252"/>
        <end position="274"/>
    </location>
</feature>
<keyword evidence="3" id="KW-1003">Cell membrane</keyword>
<dbReference type="Proteomes" id="UP001328733">
    <property type="component" value="Unassembled WGS sequence"/>
</dbReference>
<feature type="transmembrane region" description="Helical" evidence="10">
    <location>
        <begin position="111"/>
        <end position="132"/>
    </location>
</feature>
<keyword evidence="5 10" id="KW-0812">Transmembrane</keyword>
<evidence type="ECO:0000256" key="4">
    <source>
        <dbReference type="ARBA" id="ARBA00022519"/>
    </source>
</evidence>
<dbReference type="Pfam" id="PF02653">
    <property type="entry name" value="BPD_transp_2"/>
    <property type="match status" value="1"/>
</dbReference>
<protein>
    <submittedName>
        <fullName evidence="11">Branched-chain amino acid ABC transporter permease</fullName>
    </submittedName>
</protein>
<evidence type="ECO:0000256" key="2">
    <source>
        <dbReference type="ARBA" id="ARBA00022448"/>
    </source>
</evidence>
<evidence type="ECO:0000256" key="6">
    <source>
        <dbReference type="ARBA" id="ARBA00022970"/>
    </source>
</evidence>
<evidence type="ECO:0000313" key="11">
    <source>
        <dbReference type="EMBL" id="MEG3439841.1"/>
    </source>
</evidence>
<dbReference type="GO" id="GO:0005886">
    <property type="term" value="C:plasma membrane"/>
    <property type="evidence" value="ECO:0007669"/>
    <property type="project" value="UniProtKB-SubCell"/>
</dbReference>
<feature type="transmembrane region" description="Helical" evidence="10">
    <location>
        <begin position="47"/>
        <end position="67"/>
    </location>
</feature>
<dbReference type="InterPro" id="IPR001851">
    <property type="entry name" value="ABC_transp_permease"/>
</dbReference>
<dbReference type="GO" id="GO:0015808">
    <property type="term" value="P:L-alanine transport"/>
    <property type="evidence" value="ECO:0007669"/>
    <property type="project" value="TreeGrafter"/>
</dbReference>
<evidence type="ECO:0000313" key="12">
    <source>
        <dbReference type="Proteomes" id="UP001328733"/>
    </source>
</evidence>
<name>A0AAW9QXG6_9CHRO</name>
<dbReference type="GO" id="GO:0005304">
    <property type="term" value="F:L-valine transmembrane transporter activity"/>
    <property type="evidence" value="ECO:0007669"/>
    <property type="project" value="TreeGrafter"/>
</dbReference>
<evidence type="ECO:0000256" key="8">
    <source>
        <dbReference type="ARBA" id="ARBA00023136"/>
    </source>
</evidence>
<feature type="transmembrane region" description="Helical" evidence="10">
    <location>
        <begin position="286"/>
        <end position="302"/>
    </location>
</feature>
<keyword evidence="8 10" id="KW-0472">Membrane</keyword>
<keyword evidence="12" id="KW-1185">Reference proteome</keyword>
<comment type="subcellular location">
    <subcellularLocation>
        <location evidence="1">Cell membrane</location>
        <topology evidence="1">Multi-pass membrane protein</topology>
    </subcellularLocation>
</comment>
<accession>A0AAW9QXG6</accession>
<keyword evidence="6" id="KW-0029">Amino-acid transport</keyword>
<keyword evidence="2" id="KW-0813">Transport</keyword>
<evidence type="ECO:0000256" key="5">
    <source>
        <dbReference type="ARBA" id="ARBA00022692"/>
    </source>
</evidence>
<keyword evidence="7 10" id="KW-1133">Transmembrane helix</keyword>
<dbReference type="GO" id="GO:0042941">
    <property type="term" value="P:D-alanine transmembrane transport"/>
    <property type="evidence" value="ECO:0007669"/>
    <property type="project" value="TreeGrafter"/>
</dbReference>
<gene>
    <name evidence="11" type="ORF">V0288_22120</name>
</gene>
<feature type="transmembrane region" description="Helical" evidence="10">
    <location>
        <begin position="73"/>
        <end position="95"/>
    </location>
</feature>
<dbReference type="PANTHER" id="PTHR11795">
    <property type="entry name" value="BRANCHED-CHAIN AMINO ACID TRANSPORT SYSTEM PERMEASE PROTEIN LIVH"/>
    <property type="match status" value="1"/>
</dbReference>
<evidence type="ECO:0000256" key="7">
    <source>
        <dbReference type="ARBA" id="ARBA00022989"/>
    </source>
</evidence>
<comment type="caution">
    <text evidence="11">The sequence shown here is derived from an EMBL/GenBank/DDBJ whole genome shotgun (WGS) entry which is preliminary data.</text>
</comment>
<dbReference type="GO" id="GO:0015192">
    <property type="term" value="F:L-phenylalanine transmembrane transporter activity"/>
    <property type="evidence" value="ECO:0007669"/>
    <property type="project" value="TreeGrafter"/>
</dbReference>
<dbReference type="GO" id="GO:0015188">
    <property type="term" value="F:L-isoleucine transmembrane transporter activity"/>
    <property type="evidence" value="ECO:0007669"/>
    <property type="project" value="TreeGrafter"/>
</dbReference>
<organism evidence="11 12">
    <name type="scientific">Pannus brasiliensis CCIBt3594</name>
    <dbReference type="NCBI Taxonomy" id="1427578"/>
    <lineage>
        <taxon>Bacteria</taxon>
        <taxon>Bacillati</taxon>
        <taxon>Cyanobacteriota</taxon>
        <taxon>Cyanophyceae</taxon>
        <taxon>Oscillatoriophycideae</taxon>
        <taxon>Chroococcales</taxon>
        <taxon>Microcystaceae</taxon>
        <taxon>Pannus</taxon>
    </lineage>
</organism>
<comment type="similarity">
    <text evidence="9">Belongs to the binding-protein-dependent transport system permease family. LivHM subfamily.</text>
</comment>
<reference evidence="11 12" key="1">
    <citation type="submission" date="2024-01" db="EMBL/GenBank/DDBJ databases">
        <title>Genomic insights into the taxonomy and metabolism of the cyanobacterium Pannus brasiliensis CCIBt3594.</title>
        <authorList>
            <person name="Machado M."/>
            <person name="Botero N.B."/>
            <person name="Andreote A.P.D."/>
            <person name="Feitosa A.M.T."/>
            <person name="Popin R."/>
            <person name="Sivonen K."/>
            <person name="Fiore M.F."/>
        </authorList>
    </citation>
    <scope>NUCLEOTIDE SEQUENCE [LARGE SCALE GENOMIC DNA]</scope>
    <source>
        <strain evidence="11 12">CCIBt3594</strain>
    </source>
</reference>
<dbReference type="EMBL" id="JBAFSM010000062">
    <property type="protein sequence ID" value="MEG3439841.1"/>
    <property type="molecule type" value="Genomic_DNA"/>
</dbReference>
<dbReference type="GO" id="GO:0015190">
    <property type="term" value="F:L-leucine transmembrane transporter activity"/>
    <property type="evidence" value="ECO:0007669"/>
    <property type="project" value="TreeGrafter"/>
</dbReference>
<evidence type="ECO:0000256" key="1">
    <source>
        <dbReference type="ARBA" id="ARBA00004651"/>
    </source>
</evidence>
<evidence type="ECO:0000256" key="10">
    <source>
        <dbReference type="SAM" id="Phobius"/>
    </source>
</evidence>
<feature type="transmembrane region" description="Helical" evidence="10">
    <location>
        <begin position="160"/>
        <end position="184"/>
    </location>
</feature>
<feature type="transmembrane region" description="Helical" evidence="10">
    <location>
        <begin position="213"/>
        <end position="232"/>
    </location>
</feature>
<feature type="transmembrane region" description="Helical" evidence="10">
    <location>
        <begin position="20"/>
        <end position="40"/>
    </location>
</feature>
<sequence>MDVTAIFQQILNGLSIGSVYAIFALGYTLIFSILGIINFAHGAIFTLGAYFTYTLAGGAFGFNGLLANARLPFALPFFLALLFGSFLSGITSVLLEKIAFRPLRQRGSDPLLTLVSSLGAAVAIVNVIQYLVGAEIYTFPDTIYGNLPAAINFGTSDRPIAIRTVQIIIFLVCAVMVALLTYWVNFTRDGKALQAVAEDATTASLLGIDPERYIVITFFISGALAGLAGTLVGSSVSIAGPYFGIAFGLKGLGVIVLGGLGSIPGAVIGGLLLGIAEAFVPSEYSGYREAIAFAILFIMLLVRPQGLLGRKSIQKV</sequence>
<dbReference type="AlphaFoldDB" id="A0AAW9QXG6"/>